<dbReference type="AlphaFoldDB" id="A0A2S5B4L4"/>
<evidence type="ECO:0000256" key="7">
    <source>
        <dbReference type="PROSITE-ProRule" id="PRU00221"/>
    </source>
</evidence>
<evidence type="ECO:0000256" key="6">
    <source>
        <dbReference type="ARBA" id="ARBA00025767"/>
    </source>
</evidence>
<dbReference type="InterPro" id="IPR015943">
    <property type="entry name" value="WD40/YVTN_repeat-like_dom_sf"/>
</dbReference>
<evidence type="ECO:0000256" key="1">
    <source>
        <dbReference type="ARBA" id="ARBA00004604"/>
    </source>
</evidence>
<comment type="caution">
    <text evidence="9">The sequence shown here is derived from an EMBL/GenBank/DDBJ whole genome shotgun (WGS) entry which is preliminary data.</text>
</comment>
<comment type="similarity">
    <text evidence="6">Belongs to the WD repeat UTP18 family.</text>
</comment>
<dbReference type="Gene3D" id="2.130.10.10">
    <property type="entry name" value="YVTN repeat-like/Quinoprotein amine dehydrogenase"/>
    <property type="match status" value="1"/>
</dbReference>
<feature type="repeat" description="WD" evidence="7">
    <location>
        <begin position="499"/>
        <end position="533"/>
    </location>
</feature>
<dbReference type="InterPro" id="IPR036322">
    <property type="entry name" value="WD40_repeat_dom_sf"/>
</dbReference>
<dbReference type="InterPro" id="IPR019775">
    <property type="entry name" value="WD40_repeat_CS"/>
</dbReference>
<dbReference type="PANTHER" id="PTHR18359:SF0">
    <property type="entry name" value="U3 SMALL NUCLEOLAR RNA-ASSOCIATED PROTEIN 18 HOMOLOG"/>
    <property type="match status" value="1"/>
</dbReference>
<feature type="compositionally biased region" description="Acidic residues" evidence="8">
    <location>
        <begin position="99"/>
        <end position="117"/>
    </location>
</feature>
<keyword evidence="10" id="KW-1185">Reference proteome</keyword>
<dbReference type="InterPro" id="IPR001680">
    <property type="entry name" value="WD40_rpt"/>
</dbReference>
<keyword evidence="4" id="KW-0677">Repeat</keyword>
<dbReference type="PROSITE" id="PS00678">
    <property type="entry name" value="WD_REPEATS_1"/>
    <property type="match status" value="1"/>
</dbReference>
<dbReference type="GO" id="GO:0034388">
    <property type="term" value="C:Pwp2p-containing subcomplex of 90S preribosome"/>
    <property type="evidence" value="ECO:0007669"/>
    <property type="project" value="TreeGrafter"/>
</dbReference>
<feature type="region of interest" description="Disordered" evidence="8">
    <location>
        <begin position="150"/>
        <end position="194"/>
    </location>
</feature>
<dbReference type="PANTHER" id="PTHR18359">
    <property type="entry name" value="WD-REPEAT PROTEIN-RELATED"/>
    <property type="match status" value="1"/>
</dbReference>
<dbReference type="STRING" id="741276.A0A2S5B4L4"/>
<protein>
    <submittedName>
        <fullName evidence="9">Uncharacterized protein</fullName>
    </submittedName>
</protein>
<dbReference type="SUPFAM" id="SSF50978">
    <property type="entry name" value="WD40 repeat-like"/>
    <property type="match status" value="1"/>
</dbReference>
<keyword evidence="3 7" id="KW-0853">WD repeat</keyword>
<evidence type="ECO:0000256" key="3">
    <source>
        <dbReference type="ARBA" id="ARBA00022574"/>
    </source>
</evidence>
<feature type="region of interest" description="Disordered" evidence="8">
    <location>
        <begin position="1"/>
        <end position="43"/>
    </location>
</feature>
<dbReference type="OrthoDB" id="1935146at2759"/>
<gene>
    <name evidence="9" type="ORF">BMF94_5346</name>
</gene>
<reference evidence="9 10" key="1">
    <citation type="journal article" date="2018" name="Front. Microbiol.">
        <title>Prospects for Fungal Bioremediation of Acidic Radioactive Waste Sites: Characterization and Genome Sequence of Rhodotorula taiwanensis MD1149.</title>
        <authorList>
            <person name="Tkavc R."/>
            <person name="Matrosova V.Y."/>
            <person name="Grichenko O.E."/>
            <person name="Gostincar C."/>
            <person name="Volpe R.P."/>
            <person name="Klimenkova P."/>
            <person name="Gaidamakova E.K."/>
            <person name="Zhou C.E."/>
            <person name="Stewart B.J."/>
            <person name="Lyman M.G."/>
            <person name="Malfatti S.A."/>
            <person name="Rubinfeld B."/>
            <person name="Courtot M."/>
            <person name="Singh J."/>
            <person name="Dalgard C.L."/>
            <person name="Hamilton T."/>
            <person name="Frey K.G."/>
            <person name="Gunde-Cimerman N."/>
            <person name="Dugan L."/>
            <person name="Daly M.J."/>
        </authorList>
    </citation>
    <scope>NUCLEOTIDE SEQUENCE [LARGE SCALE GENOMIC DNA]</scope>
    <source>
        <strain evidence="9 10">MD1149</strain>
    </source>
</reference>
<dbReference type="GO" id="GO:0006364">
    <property type="term" value="P:rRNA processing"/>
    <property type="evidence" value="ECO:0007669"/>
    <property type="project" value="UniProtKB-KW"/>
</dbReference>
<dbReference type="InterPro" id="IPR045161">
    <property type="entry name" value="Utp18"/>
</dbReference>
<feature type="compositionally biased region" description="Acidic residues" evidence="8">
    <location>
        <begin position="292"/>
        <end position="305"/>
    </location>
</feature>
<evidence type="ECO:0000256" key="5">
    <source>
        <dbReference type="ARBA" id="ARBA00023242"/>
    </source>
</evidence>
<dbReference type="Proteomes" id="UP000237144">
    <property type="component" value="Unassembled WGS sequence"/>
</dbReference>
<evidence type="ECO:0000313" key="10">
    <source>
        <dbReference type="Proteomes" id="UP000237144"/>
    </source>
</evidence>
<feature type="compositionally biased region" description="Acidic residues" evidence="8">
    <location>
        <begin position="165"/>
        <end position="182"/>
    </location>
</feature>
<feature type="compositionally biased region" description="Low complexity" evidence="8">
    <location>
        <begin position="278"/>
        <end position="291"/>
    </location>
</feature>
<sequence>MATTKRATEGKQKQRKSKKPRTNRKQAQAAAELDSAPAPLGATSLLAQHAQDYAKDETELQLEEAVFGRRAGTRDADVYDLAEEDFKGKRRAVDGNAGSDDEIDYEAEQEDDDDEETGLERLRDDNILLLILTLSLIVETQLFFVDVPPTASTSNGGPGGHEEDVGSDDEAGSEAEESDFEEGASTAAVQKKPTLRSRNLRQAAWFDPADEQLQISLLGQKRTRKLRDGEDEDVVNGLEYENRLRRQFEKMHPPPQWAVDARRKILRRRAAEAKHGGNAALLIDSDASDASSNEDDGSADEKDEVDDLFRKATFGGKGGKKVKGGKIEPGEIDVDRVRDANQHEAKSGAIVEVGFHPRAQVLFSATSDRRLRLFQIDGTDNPLLQTLHLPELPITSAAFHPSGSSILLTGSRPFFLSYDLQTGQTLRSPRGLLNAGLGGSDKQSTGGAGGLERFRFSPGAGDVLALAGRRGYVHLVDWSSSGVSRGGQVIGEVKMNVAVKGIAWQREGRELLTLGEDSEVYVWDIGTRKCIDRWRDEGGFGSCALETSRDGNWTAVGSTTGIVNMYDASTKGTYAQGAERKARKAIENLVTPVTTMRFSHDSQLVALASKSSKDQLKLVHLPTCSVYQNWPTQQTPLHNVTCVDFSKGSEYLAVGNQRGKVLLYEVKQFARGSKGRVRR</sequence>
<name>A0A2S5B4L4_9BASI</name>
<evidence type="ECO:0000256" key="4">
    <source>
        <dbReference type="ARBA" id="ARBA00022737"/>
    </source>
</evidence>
<feature type="region of interest" description="Disordered" evidence="8">
    <location>
        <begin position="277"/>
        <end position="305"/>
    </location>
</feature>
<feature type="compositionally biased region" description="Basic residues" evidence="8">
    <location>
        <begin position="13"/>
        <end position="24"/>
    </location>
</feature>
<evidence type="ECO:0000313" key="9">
    <source>
        <dbReference type="EMBL" id="POY71651.1"/>
    </source>
</evidence>
<feature type="compositionally biased region" description="Basic and acidic residues" evidence="8">
    <location>
        <begin position="1"/>
        <end position="12"/>
    </location>
</feature>
<keyword evidence="2" id="KW-0698">rRNA processing</keyword>
<dbReference type="EMBL" id="PJQD01000075">
    <property type="protein sequence ID" value="POY71651.1"/>
    <property type="molecule type" value="Genomic_DNA"/>
</dbReference>
<feature type="region of interest" description="Disordered" evidence="8">
    <location>
        <begin position="87"/>
        <end position="119"/>
    </location>
</feature>
<keyword evidence="5" id="KW-0539">Nucleus</keyword>
<evidence type="ECO:0000256" key="2">
    <source>
        <dbReference type="ARBA" id="ARBA00022552"/>
    </source>
</evidence>
<comment type="subcellular location">
    <subcellularLocation>
        <location evidence="1">Nucleus</location>
        <location evidence="1">Nucleolus</location>
    </subcellularLocation>
</comment>
<dbReference type="PROSITE" id="PS50082">
    <property type="entry name" value="WD_REPEATS_2"/>
    <property type="match status" value="1"/>
</dbReference>
<proteinExistence type="inferred from homology"/>
<dbReference type="SMART" id="SM00320">
    <property type="entry name" value="WD40"/>
    <property type="match status" value="6"/>
</dbReference>
<accession>A0A2S5B4L4</accession>
<evidence type="ECO:0000256" key="8">
    <source>
        <dbReference type="SAM" id="MobiDB-lite"/>
    </source>
</evidence>
<dbReference type="GO" id="GO:0032040">
    <property type="term" value="C:small-subunit processome"/>
    <property type="evidence" value="ECO:0007669"/>
    <property type="project" value="TreeGrafter"/>
</dbReference>
<organism evidence="9 10">
    <name type="scientific">Rhodotorula taiwanensis</name>
    <dbReference type="NCBI Taxonomy" id="741276"/>
    <lineage>
        <taxon>Eukaryota</taxon>
        <taxon>Fungi</taxon>
        <taxon>Dikarya</taxon>
        <taxon>Basidiomycota</taxon>
        <taxon>Pucciniomycotina</taxon>
        <taxon>Microbotryomycetes</taxon>
        <taxon>Sporidiobolales</taxon>
        <taxon>Sporidiobolaceae</taxon>
        <taxon>Rhodotorula</taxon>
    </lineage>
</organism>